<reference evidence="1" key="2">
    <citation type="journal article" date="2021" name="PeerJ">
        <title>Extensive microbial diversity within the chicken gut microbiome revealed by metagenomics and culture.</title>
        <authorList>
            <person name="Gilroy R."/>
            <person name="Ravi A."/>
            <person name="Getino M."/>
            <person name="Pursley I."/>
            <person name="Horton D.L."/>
            <person name="Alikhan N.F."/>
            <person name="Baker D."/>
            <person name="Gharbi K."/>
            <person name="Hall N."/>
            <person name="Watson M."/>
            <person name="Adriaenssens E.M."/>
            <person name="Foster-Nyarko E."/>
            <person name="Jarju S."/>
            <person name="Secka A."/>
            <person name="Antonio M."/>
            <person name="Oren A."/>
            <person name="Chaudhuri R.R."/>
            <person name="La Ragione R."/>
            <person name="Hildebrand F."/>
            <person name="Pallen M.J."/>
        </authorList>
    </citation>
    <scope>NUCLEOTIDE SEQUENCE</scope>
    <source>
        <strain evidence="1">1748</strain>
    </source>
</reference>
<sequence>MKHKYLISLCSVLLLTGCGDNRTFQGEIISNEMLEETIMNGITSNTELNYMRMEEKIDNNSSLLYGDDTRGVSDSHSSGVTEYKIYNDGFSVKQNASQSTFLNGDVISQSSEINSYTSFENGLTETETKLSSNPYPYISQSFLDLGQTSEITPEEMSQAMLTSFAMNLESTELYKTASGYEYYKRGITTQSLYNPLANSSDNDYITEYYDTIIKAELEQVDGKYRLKNFTQKREQYVKYDFLGNRVNNLVYYTTSTTFNFGYAKQRGNLDKTPNYEAYKIKETNQPSLSSYSDYYYDFMGSFTPTDLSEEYMALSGESKYLYRFTLSQNAYRNYLFELSVGDNKITDINNIEVLDSEFSLVNTVTTSSTYISFEFEDTATYTKDIYIDVLIDMYTGESEILIHYLDTAIF</sequence>
<dbReference type="PROSITE" id="PS51450">
    <property type="entry name" value="LRR"/>
    <property type="match status" value="1"/>
</dbReference>
<dbReference type="AlphaFoldDB" id="A0A9D9GT24"/>
<evidence type="ECO:0000313" key="2">
    <source>
        <dbReference type="Proteomes" id="UP000823629"/>
    </source>
</evidence>
<accession>A0A9D9GT24</accession>
<proteinExistence type="predicted"/>
<dbReference type="EMBL" id="JADING010000134">
    <property type="protein sequence ID" value="MBO8414730.1"/>
    <property type="molecule type" value="Genomic_DNA"/>
</dbReference>
<protein>
    <submittedName>
        <fullName evidence="1">Uncharacterized protein</fullName>
    </submittedName>
</protein>
<comment type="caution">
    <text evidence="1">The sequence shown here is derived from an EMBL/GenBank/DDBJ whole genome shotgun (WGS) entry which is preliminary data.</text>
</comment>
<organism evidence="1 2">
    <name type="scientific">Candidatus Scatoplasma merdavium</name>
    <dbReference type="NCBI Taxonomy" id="2840932"/>
    <lineage>
        <taxon>Bacteria</taxon>
        <taxon>Bacillati</taxon>
        <taxon>Bacillota</taxon>
        <taxon>Bacilli</taxon>
        <taxon>Bacillales</taxon>
        <taxon>Candidatus Scatoplasma</taxon>
    </lineage>
</organism>
<dbReference type="PROSITE" id="PS51257">
    <property type="entry name" value="PROKAR_LIPOPROTEIN"/>
    <property type="match status" value="1"/>
</dbReference>
<dbReference type="InterPro" id="IPR001611">
    <property type="entry name" value="Leu-rich_rpt"/>
</dbReference>
<evidence type="ECO:0000313" key="1">
    <source>
        <dbReference type="EMBL" id="MBO8414730.1"/>
    </source>
</evidence>
<gene>
    <name evidence="1" type="ORF">IAC78_04615</name>
</gene>
<dbReference type="Proteomes" id="UP000823629">
    <property type="component" value="Unassembled WGS sequence"/>
</dbReference>
<reference evidence="1" key="1">
    <citation type="submission" date="2020-10" db="EMBL/GenBank/DDBJ databases">
        <authorList>
            <person name="Gilroy R."/>
        </authorList>
    </citation>
    <scope>NUCLEOTIDE SEQUENCE</scope>
    <source>
        <strain evidence="1">1748</strain>
    </source>
</reference>
<name>A0A9D9GT24_9BACL</name>